<feature type="compositionally biased region" description="Polar residues" evidence="1">
    <location>
        <begin position="77"/>
        <end position="99"/>
    </location>
</feature>
<feature type="domain" description="Protein kinase" evidence="2">
    <location>
        <begin position="283"/>
        <end position="386"/>
    </location>
</feature>
<evidence type="ECO:0000256" key="1">
    <source>
        <dbReference type="SAM" id="MobiDB-lite"/>
    </source>
</evidence>
<dbReference type="PROSITE" id="PS50011">
    <property type="entry name" value="PROTEIN_KINASE_DOM"/>
    <property type="match status" value="1"/>
</dbReference>
<evidence type="ECO:0000259" key="2">
    <source>
        <dbReference type="PROSITE" id="PS50011"/>
    </source>
</evidence>
<accession>A0AAN6YM03</accession>
<dbReference type="Proteomes" id="UP001301958">
    <property type="component" value="Unassembled WGS sequence"/>
</dbReference>
<organism evidence="3 4">
    <name type="scientific">Podospora fimiseda</name>
    <dbReference type="NCBI Taxonomy" id="252190"/>
    <lineage>
        <taxon>Eukaryota</taxon>
        <taxon>Fungi</taxon>
        <taxon>Dikarya</taxon>
        <taxon>Ascomycota</taxon>
        <taxon>Pezizomycotina</taxon>
        <taxon>Sordariomycetes</taxon>
        <taxon>Sordariomycetidae</taxon>
        <taxon>Sordariales</taxon>
        <taxon>Podosporaceae</taxon>
        <taxon>Podospora</taxon>
    </lineage>
</organism>
<dbReference type="Gene3D" id="3.30.200.20">
    <property type="entry name" value="Phosphorylase Kinase, domain 1"/>
    <property type="match status" value="1"/>
</dbReference>
<dbReference type="SUPFAM" id="SSF56112">
    <property type="entry name" value="Protein kinase-like (PK-like)"/>
    <property type="match status" value="1"/>
</dbReference>
<proteinExistence type="predicted"/>
<dbReference type="GO" id="GO:0004672">
    <property type="term" value="F:protein kinase activity"/>
    <property type="evidence" value="ECO:0007669"/>
    <property type="project" value="InterPro"/>
</dbReference>
<name>A0AAN6YM03_9PEZI</name>
<dbReference type="InterPro" id="IPR000719">
    <property type="entry name" value="Prot_kinase_dom"/>
</dbReference>
<evidence type="ECO:0000313" key="3">
    <source>
        <dbReference type="EMBL" id="KAK4220995.1"/>
    </source>
</evidence>
<keyword evidence="4" id="KW-1185">Reference proteome</keyword>
<comment type="caution">
    <text evidence="3">The sequence shown here is derived from an EMBL/GenBank/DDBJ whole genome shotgun (WGS) entry which is preliminary data.</text>
</comment>
<sequence>MDVCGHTDAEISKKYNDVGLSPAGQIWAVNKPIRSFDTKPSAPLPMMDPGYSMPLYSSDTSVRQNIETIPRFGSGHGQQHNLNQRRNPSYNQPVSDNVASTSEEQSGSIFLLVPVNLAARKATENVLNSYYQWRDEDGNVIGLWIDLSDPSSSTITIGQADTNIHLPDTWSNTRGSSPHISSLHASVEVIPETGAVLLWDHSKYANVEPFAPNYLSGHCYTVKFRSSIRRSVIVARGINSYVAFGKDKWYQFEIQWQSEAMYGFNKKEPYQMGPRLPAKTKRYVQLNKLGGGSYGTVYSALDATTGLLIAVMRFHSLFGKYLTFATKEVANLKERELRQHPHILRVLDSVGGGEKDNCGEIFMILQKGNLKDLLGTMGDEAQKWTL</sequence>
<dbReference type="InterPro" id="IPR011009">
    <property type="entry name" value="Kinase-like_dom_sf"/>
</dbReference>
<dbReference type="GO" id="GO:0005524">
    <property type="term" value="F:ATP binding"/>
    <property type="evidence" value="ECO:0007669"/>
    <property type="project" value="InterPro"/>
</dbReference>
<dbReference type="EMBL" id="MU865602">
    <property type="protein sequence ID" value="KAK4220995.1"/>
    <property type="molecule type" value="Genomic_DNA"/>
</dbReference>
<reference evidence="3" key="2">
    <citation type="submission" date="2023-05" db="EMBL/GenBank/DDBJ databases">
        <authorList>
            <consortium name="Lawrence Berkeley National Laboratory"/>
            <person name="Steindorff A."/>
            <person name="Hensen N."/>
            <person name="Bonometti L."/>
            <person name="Westerberg I."/>
            <person name="Brannstrom I.O."/>
            <person name="Guillou S."/>
            <person name="Cros-Aarteil S."/>
            <person name="Calhoun S."/>
            <person name="Haridas S."/>
            <person name="Kuo A."/>
            <person name="Mondo S."/>
            <person name="Pangilinan J."/>
            <person name="Riley R."/>
            <person name="Labutti K."/>
            <person name="Andreopoulos B."/>
            <person name="Lipzen A."/>
            <person name="Chen C."/>
            <person name="Yanf M."/>
            <person name="Daum C."/>
            <person name="Ng V."/>
            <person name="Clum A."/>
            <person name="Ohm R."/>
            <person name="Martin F."/>
            <person name="Silar P."/>
            <person name="Natvig D."/>
            <person name="Lalanne C."/>
            <person name="Gautier V."/>
            <person name="Ament-Velasquez S.L."/>
            <person name="Kruys A."/>
            <person name="Hutchinson M.I."/>
            <person name="Powell A.J."/>
            <person name="Barry K."/>
            <person name="Miller A.N."/>
            <person name="Grigoriev I.V."/>
            <person name="Debuchy R."/>
            <person name="Gladieux P."/>
            <person name="Thoren M.H."/>
            <person name="Johannesson H."/>
        </authorList>
    </citation>
    <scope>NUCLEOTIDE SEQUENCE</scope>
    <source>
        <strain evidence="3">CBS 990.96</strain>
    </source>
</reference>
<protein>
    <recommendedName>
        <fullName evidence="2">Protein kinase domain-containing protein</fullName>
    </recommendedName>
</protein>
<reference evidence="3" key="1">
    <citation type="journal article" date="2023" name="Mol. Phylogenet. Evol.">
        <title>Genome-scale phylogeny and comparative genomics of the fungal order Sordariales.</title>
        <authorList>
            <person name="Hensen N."/>
            <person name="Bonometti L."/>
            <person name="Westerberg I."/>
            <person name="Brannstrom I.O."/>
            <person name="Guillou S."/>
            <person name="Cros-Aarteil S."/>
            <person name="Calhoun S."/>
            <person name="Haridas S."/>
            <person name="Kuo A."/>
            <person name="Mondo S."/>
            <person name="Pangilinan J."/>
            <person name="Riley R."/>
            <person name="LaButti K."/>
            <person name="Andreopoulos B."/>
            <person name="Lipzen A."/>
            <person name="Chen C."/>
            <person name="Yan M."/>
            <person name="Daum C."/>
            <person name="Ng V."/>
            <person name="Clum A."/>
            <person name="Steindorff A."/>
            <person name="Ohm R.A."/>
            <person name="Martin F."/>
            <person name="Silar P."/>
            <person name="Natvig D.O."/>
            <person name="Lalanne C."/>
            <person name="Gautier V."/>
            <person name="Ament-Velasquez S.L."/>
            <person name="Kruys A."/>
            <person name="Hutchinson M.I."/>
            <person name="Powell A.J."/>
            <person name="Barry K."/>
            <person name="Miller A.N."/>
            <person name="Grigoriev I.V."/>
            <person name="Debuchy R."/>
            <person name="Gladieux P."/>
            <person name="Hiltunen Thoren M."/>
            <person name="Johannesson H."/>
        </authorList>
    </citation>
    <scope>NUCLEOTIDE SEQUENCE</scope>
    <source>
        <strain evidence="3">CBS 990.96</strain>
    </source>
</reference>
<gene>
    <name evidence="3" type="ORF">QBC38DRAFT_523971</name>
</gene>
<dbReference type="AlphaFoldDB" id="A0AAN6YM03"/>
<feature type="region of interest" description="Disordered" evidence="1">
    <location>
        <begin position="70"/>
        <end position="99"/>
    </location>
</feature>
<evidence type="ECO:0000313" key="4">
    <source>
        <dbReference type="Proteomes" id="UP001301958"/>
    </source>
</evidence>